<evidence type="ECO:0000259" key="1">
    <source>
        <dbReference type="PROSITE" id="PS50994"/>
    </source>
</evidence>
<dbReference type="GO" id="GO:0003676">
    <property type="term" value="F:nucleic acid binding"/>
    <property type="evidence" value="ECO:0007669"/>
    <property type="project" value="InterPro"/>
</dbReference>
<dbReference type="Pfam" id="PF22938">
    <property type="entry name" value="Integrase_p58_C"/>
    <property type="match status" value="1"/>
</dbReference>
<dbReference type="Gene3D" id="3.30.420.10">
    <property type="entry name" value="Ribonuclease H-like superfamily/Ribonuclease H"/>
    <property type="match status" value="1"/>
</dbReference>
<dbReference type="InterPro" id="IPR050951">
    <property type="entry name" value="Retrovirus_Pol_polyprotein"/>
</dbReference>
<keyword evidence="3" id="KW-1185">Reference proteome</keyword>
<dbReference type="Gene3D" id="3.10.10.10">
    <property type="entry name" value="HIV Type 1 Reverse Transcriptase, subunit A, domain 1"/>
    <property type="match status" value="1"/>
</dbReference>
<dbReference type="InterPro" id="IPR054465">
    <property type="entry name" value="Integrase_p58-like_C"/>
</dbReference>
<sequence length="421" mass="48756">MYHQSSTPASPNYWHSFERLGMDVVGPVEKSKAGNRYMLVITDYATKYPEVFPLKCVKAKAVAFSLVQFFSRVGFPREILTDRGTNFMFNLLKQVYQFLGVKNLRTTPYHPQTDGLTERFNQTLKQMLRKFVNETGSDWDQWLPYLLFAYREVPQASTGFSPFELLYGHEVRGPLTLLRETWEGEQDREEPVNVIQYVLQMREKLQRMSEFAQAHMTDAQRRQKSWYDQKARQRSFLPGQKVLVMLPTSDSKLLAKWQGPFVVQKKLGATTYPVSTPDHKQSSRVLHVNLLKEWVSRTADDAMGLLIRDVSEEDEVDEFLPSSMPTTLDLNHLSENQQAQVKALFDSRVFQEYPGRTNLVHHDIVLKEQATVRRMSYRVPERLLGPLKEEVDHMLSLGIIKPSKSEWCHPVVLVPKKDGTI</sequence>
<dbReference type="InterPro" id="IPR043502">
    <property type="entry name" value="DNA/RNA_pol_sf"/>
</dbReference>
<reference evidence="2" key="2">
    <citation type="submission" date="2025-09" db="UniProtKB">
        <authorList>
            <consortium name="Ensembl"/>
        </authorList>
    </citation>
    <scope>IDENTIFICATION</scope>
</reference>
<feature type="domain" description="Integrase catalytic" evidence="1">
    <location>
        <begin position="7"/>
        <end position="170"/>
    </location>
</feature>
<reference evidence="2" key="1">
    <citation type="submission" date="2025-08" db="UniProtKB">
        <authorList>
            <consortium name="Ensembl"/>
        </authorList>
    </citation>
    <scope>IDENTIFICATION</scope>
</reference>
<evidence type="ECO:0000313" key="3">
    <source>
        <dbReference type="Proteomes" id="UP000694383"/>
    </source>
</evidence>
<dbReference type="GO" id="GO:0015074">
    <property type="term" value="P:DNA integration"/>
    <property type="evidence" value="ECO:0007669"/>
    <property type="project" value="InterPro"/>
</dbReference>
<evidence type="ECO:0000313" key="2">
    <source>
        <dbReference type="Ensembl" id="ENSOSIP00000003259.1"/>
    </source>
</evidence>
<dbReference type="AlphaFoldDB" id="A0A8C7WTT2"/>
<dbReference type="SUPFAM" id="SSF53098">
    <property type="entry name" value="Ribonuclease H-like"/>
    <property type="match status" value="1"/>
</dbReference>
<dbReference type="PROSITE" id="PS50994">
    <property type="entry name" value="INTEGRASE"/>
    <property type="match status" value="1"/>
</dbReference>
<protein>
    <recommendedName>
        <fullName evidence="1">Integrase catalytic domain-containing protein</fullName>
    </recommendedName>
</protein>
<name>A0A8C7WTT2_9TELE</name>
<dbReference type="InterPro" id="IPR001584">
    <property type="entry name" value="Integrase_cat-core"/>
</dbReference>
<organism evidence="2 3">
    <name type="scientific">Oryzias sinensis</name>
    <name type="common">Chinese medaka</name>
    <dbReference type="NCBI Taxonomy" id="183150"/>
    <lineage>
        <taxon>Eukaryota</taxon>
        <taxon>Metazoa</taxon>
        <taxon>Chordata</taxon>
        <taxon>Craniata</taxon>
        <taxon>Vertebrata</taxon>
        <taxon>Euteleostomi</taxon>
        <taxon>Actinopterygii</taxon>
        <taxon>Neopterygii</taxon>
        <taxon>Teleostei</taxon>
        <taxon>Neoteleostei</taxon>
        <taxon>Acanthomorphata</taxon>
        <taxon>Ovalentaria</taxon>
        <taxon>Atherinomorphae</taxon>
        <taxon>Beloniformes</taxon>
        <taxon>Adrianichthyidae</taxon>
        <taxon>Oryziinae</taxon>
        <taxon>Oryzias</taxon>
    </lineage>
</organism>
<dbReference type="InterPro" id="IPR036397">
    <property type="entry name" value="RNaseH_sf"/>
</dbReference>
<dbReference type="InterPro" id="IPR012337">
    <property type="entry name" value="RNaseH-like_sf"/>
</dbReference>
<dbReference type="FunFam" id="3.30.420.10:FF:000032">
    <property type="entry name" value="Retrovirus-related Pol polyprotein from transposon 297-like Protein"/>
    <property type="match status" value="1"/>
</dbReference>
<dbReference type="SUPFAM" id="SSF56672">
    <property type="entry name" value="DNA/RNA polymerases"/>
    <property type="match status" value="1"/>
</dbReference>
<dbReference type="Pfam" id="PF00665">
    <property type="entry name" value="rve"/>
    <property type="match status" value="1"/>
</dbReference>
<proteinExistence type="predicted"/>
<accession>A0A8C7WTT2</accession>
<dbReference type="PANTHER" id="PTHR37984:SF15">
    <property type="entry name" value="INTEGRASE CATALYTIC DOMAIN-CONTAINING PROTEIN"/>
    <property type="match status" value="1"/>
</dbReference>
<dbReference type="GeneTree" id="ENSGT01050000244855"/>
<dbReference type="Proteomes" id="UP000694383">
    <property type="component" value="Unplaced"/>
</dbReference>
<dbReference type="Ensembl" id="ENSOSIT00000003503.1">
    <property type="protein sequence ID" value="ENSOSIP00000003259.1"/>
    <property type="gene ID" value="ENSOSIG00000002139.1"/>
</dbReference>
<dbReference type="PANTHER" id="PTHR37984">
    <property type="entry name" value="PROTEIN CBG26694"/>
    <property type="match status" value="1"/>
</dbReference>